<keyword evidence="4" id="KW-1185">Reference proteome</keyword>
<dbReference type="OrthoDB" id="3246562at2"/>
<proteinExistence type="predicted"/>
<dbReference type="Proteomes" id="UP000198327">
    <property type="component" value="Unassembled WGS sequence"/>
</dbReference>
<dbReference type="EMBL" id="FZOW01000016">
    <property type="protein sequence ID" value="SNT38503.1"/>
    <property type="molecule type" value="Genomic_DNA"/>
</dbReference>
<evidence type="ECO:0000313" key="3">
    <source>
        <dbReference type="EMBL" id="SNT38503.1"/>
    </source>
</evidence>
<evidence type="ECO:0000313" key="4">
    <source>
        <dbReference type="Proteomes" id="UP000198327"/>
    </source>
</evidence>
<protein>
    <submittedName>
        <fullName evidence="3">Uncharacterized protein</fullName>
    </submittedName>
</protein>
<dbReference type="RefSeq" id="WP_089250628.1">
    <property type="nucleotide sequence ID" value="NZ_FZOW01000016.1"/>
</dbReference>
<name>A0A239M8M6_9NOCA</name>
<evidence type="ECO:0000256" key="1">
    <source>
        <dbReference type="SAM" id="Coils"/>
    </source>
</evidence>
<reference evidence="4" key="1">
    <citation type="submission" date="2017-06" db="EMBL/GenBank/DDBJ databases">
        <authorList>
            <person name="Varghese N."/>
            <person name="Submissions S."/>
        </authorList>
    </citation>
    <scope>NUCLEOTIDE SEQUENCE [LARGE SCALE GENOMIC DNA]</scope>
    <source>
        <strain evidence="4">JCM 23211</strain>
    </source>
</reference>
<dbReference type="AlphaFoldDB" id="A0A239M8M6"/>
<feature type="coiled-coil region" evidence="1">
    <location>
        <begin position="373"/>
        <end position="435"/>
    </location>
</feature>
<accession>A0A239M8M6</accession>
<feature type="region of interest" description="Disordered" evidence="2">
    <location>
        <begin position="309"/>
        <end position="331"/>
    </location>
</feature>
<evidence type="ECO:0000256" key="2">
    <source>
        <dbReference type="SAM" id="MobiDB-lite"/>
    </source>
</evidence>
<sequence length="610" mass="67486">MTAAPDVAQTTELGCRSLFRVNSDAHLSDRVHEQLYAWCKEKNWDADKIVGPGIVEIADGVTASLVREERQDGSTVERWRFHQDEGQAIWITQVTTLVDRNNSGWVWTDVSGPDTQTPGVPRLVRNILQVTEGLDGAYRLTAEPYRATVDDVDDIYNAIMDPDRRGFLFLAGADDNVNIPHADWLGFISKLLAGTRGIASAYVLDATATLALNARLPASHRIREWAVRTFLPDPQLDDPRDGVRHRILTTARIVEDSRSRLRGLLARSACRHSAGMPLPHELVRIDRKLRQLLDDTIVDRVEVSAPVEEFAPAPTEPETPEAPTAPEPPTSRGVFAALRSVVSTVIGSAEVTVDAVTRLGALASEALSSNRSLDLIRTRLRSLENERSNLEDQNVEFLRRAQDGQDELAAARIDLDDAEKQLRHLRSELAKLDRAGTVAWVPETNPADEPPTTFAELIERVSEFEHVRFTGESKYALELDEHGLLEWSIRTWSALRGLNDYCRLRSSGEFDGSVDDYINDVPAGCAVITPGSHASGETKATQNHPLFGPPRILPVPKVVDPAGTVFMGAHVRIAKYGSVSPRLHYHNDASGTGRIYVGYIGRHLPNFRTT</sequence>
<gene>
    <name evidence="3" type="ORF">SAMN05421642_11673</name>
</gene>
<keyword evidence="1" id="KW-0175">Coiled coil</keyword>
<organism evidence="3 4">
    <name type="scientific">Rhodococcoides kyotonense</name>
    <dbReference type="NCBI Taxonomy" id="398843"/>
    <lineage>
        <taxon>Bacteria</taxon>
        <taxon>Bacillati</taxon>
        <taxon>Actinomycetota</taxon>
        <taxon>Actinomycetes</taxon>
        <taxon>Mycobacteriales</taxon>
        <taxon>Nocardiaceae</taxon>
        <taxon>Rhodococcoides</taxon>
    </lineage>
</organism>